<evidence type="ECO:0000259" key="1">
    <source>
        <dbReference type="Pfam" id="PF08818"/>
    </source>
</evidence>
<feature type="domain" description="YdhG-like" evidence="1">
    <location>
        <begin position="21"/>
        <end position="123"/>
    </location>
</feature>
<dbReference type="AlphaFoldDB" id="A0A2D0J178"/>
<name>A0A2D0J178_XENBU</name>
<gene>
    <name evidence="3" type="ORF">HGO23_11580</name>
    <name evidence="2" type="ORF">Xbud_01728</name>
</gene>
<reference evidence="2 4" key="1">
    <citation type="journal article" date="2017" name="Nat. Microbiol.">
        <title>Natural product diversity associated with the nematode symbionts Photorhabdus and Xenorhabdus.</title>
        <authorList>
            <person name="Tobias N.J."/>
            <person name="Wolff H."/>
            <person name="Djahanschiri B."/>
            <person name="Grundmann F."/>
            <person name="Kronenwerth M."/>
            <person name="Shi Y.M."/>
            <person name="Simonyi S."/>
            <person name="Grun P."/>
            <person name="Shapiro-Ilan D."/>
            <person name="Pidot S.J."/>
            <person name="Stinear T.P."/>
            <person name="Ebersberger I."/>
            <person name="Bode H.B."/>
        </authorList>
    </citation>
    <scope>NUCLEOTIDE SEQUENCE [LARGE SCALE GENOMIC DNA]</scope>
    <source>
        <strain evidence="2 4">DSM 16342</strain>
    </source>
</reference>
<dbReference type="EMBL" id="NIBS01000007">
    <property type="protein sequence ID" value="PHM28001.1"/>
    <property type="molecule type" value="Genomic_DNA"/>
</dbReference>
<evidence type="ECO:0000313" key="4">
    <source>
        <dbReference type="Proteomes" id="UP000225833"/>
    </source>
</evidence>
<dbReference type="RefSeq" id="WP_099135669.1">
    <property type="nucleotide sequence ID" value="NZ_CAWNNJ010000141.1"/>
</dbReference>
<evidence type="ECO:0000313" key="5">
    <source>
        <dbReference type="Proteomes" id="UP000665047"/>
    </source>
</evidence>
<evidence type="ECO:0000313" key="3">
    <source>
        <dbReference type="EMBL" id="QTL38547.1"/>
    </source>
</evidence>
<dbReference type="SUPFAM" id="SSF159888">
    <property type="entry name" value="YdhG-like"/>
    <property type="match status" value="1"/>
</dbReference>
<accession>A0A2D0J178</accession>
<dbReference type="Proteomes" id="UP000665047">
    <property type="component" value="Chromosome"/>
</dbReference>
<proteinExistence type="predicted"/>
<sequence length="138" mass="16038">MKEFQNNEVYSVFNNYPERYQKILLTIRELIFDVASKTAGVGLITETLKWGQPSYLTLETGSGTTIRLDRFGHSHVAIFFHCQTTLVDTFRTLFPELIYSKNRAIVLDPEDDLPTNELSICIEMSLTYKLRKKNKHFI</sequence>
<dbReference type="Pfam" id="PF08818">
    <property type="entry name" value="DUF1801"/>
    <property type="match status" value="1"/>
</dbReference>
<organism evidence="2 4">
    <name type="scientific">Xenorhabdus budapestensis</name>
    <dbReference type="NCBI Taxonomy" id="290110"/>
    <lineage>
        <taxon>Bacteria</taxon>
        <taxon>Pseudomonadati</taxon>
        <taxon>Pseudomonadota</taxon>
        <taxon>Gammaproteobacteria</taxon>
        <taxon>Enterobacterales</taxon>
        <taxon>Morganellaceae</taxon>
        <taxon>Xenorhabdus</taxon>
    </lineage>
</organism>
<dbReference type="Proteomes" id="UP000225833">
    <property type="component" value="Unassembled WGS sequence"/>
</dbReference>
<evidence type="ECO:0000313" key="2">
    <source>
        <dbReference type="EMBL" id="PHM28001.1"/>
    </source>
</evidence>
<dbReference type="OrthoDB" id="328972at2"/>
<keyword evidence="5" id="KW-1185">Reference proteome</keyword>
<dbReference type="EMBL" id="CP072455">
    <property type="protein sequence ID" value="QTL38547.1"/>
    <property type="molecule type" value="Genomic_DNA"/>
</dbReference>
<reference evidence="3 5" key="2">
    <citation type="submission" date="2021-03" db="EMBL/GenBank/DDBJ databases">
        <title>Complete Genome Sequence Data of Xenorhabdus budapestensis strain C72, a Candidate Biological Control Agent, from China.</title>
        <authorList>
            <person name="LI B."/>
            <person name="WANG S."/>
            <person name="QIU D."/>
        </authorList>
    </citation>
    <scope>NUCLEOTIDE SEQUENCE [LARGE SCALE GENOMIC DNA]</scope>
    <source>
        <strain evidence="3 5">C-7-2</strain>
    </source>
</reference>
<dbReference type="InterPro" id="IPR014922">
    <property type="entry name" value="YdhG-like"/>
</dbReference>
<protein>
    <submittedName>
        <fullName evidence="3">DUF1801 domain-containing protein</fullName>
    </submittedName>
</protein>